<keyword evidence="1" id="KW-1005">Bacterial flagellum biogenesis</keyword>
<dbReference type="STRING" id="1286171.EAL2_c03480"/>
<dbReference type="AlphaFoldDB" id="W8U3X4"/>
<evidence type="ECO:0008006" key="5">
    <source>
        <dbReference type="Google" id="ProtNLM"/>
    </source>
</evidence>
<evidence type="ECO:0000256" key="2">
    <source>
        <dbReference type="SAM" id="Coils"/>
    </source>
</evidence>
<dbReference type="SUPFAM" id="SSF140566">
    <property type="entry name" value="FlgN-like"/>
    <property type="match status" value="1"/>
</dbReference>
<proteinExistence type="predicted"/>
<dbReference type="HOGENOM" id="CLU_1624653_0_0_9"/>
<dbReference type="RefSeq" id="WP_025434689.1">
    <property type="nucleotide sequence ID" value="NZ_CP007452.1"/>
</dbReference>
<name>W8U3X4_PEPAC</name>
<dbReference type="GO" id="GO:0044780">
    <property type="term" value="P:bacterial-type flagellum assembly"/>
    <property type="evidence" value="ECO:0007669"/>
    <property type="project" value="InterPro"/>
</dbReference>
<reference evidence="3 4" key="1">
    <citation type="journal article" date="2014" name="Genome Announc.">
        <title>Complete Genome Sequence of Amino Acid-Utilizing Eubacterium acidaminophilum al-2 (DSM 3953).</title>
        <authorList>
            <person name="Poehlein A."/>
            <person name="Andreesen J.R."/>
            <person name="Daniel R."/>
        </authorList>
    </citation>
    <scope>NUCLEOTIDE SEQUENCE [LARGE SCALE GENOMIC DNA]</scope>
    <source>
        <strain evidence="3 4">DSM 3953</strain>
    </source>
</reference>
<evidence type="ECO:0000313" key="4">
    <source>
        <dbReference type="Proteomes" id="UP000019591"/>
    </source>
</evidence>
<dbReference type="EMBL" id="CP007452">
    <property type="protein sequence ID" value="AHM55651.1"/>
    <property type="molecule type" value="Genomic_DNA"/>
</dbReference>
<keyword evidence="4" id="KW-1185">Reference proteome</keyword>
<dbReference type="PATRIC" id="fig|1286171.3.peg.288"/>
<dbReference type="OrthoDB" id="1953905at2"/>
<sequence>MSIESIMARLIELLDKKAALMERLYWMTLEQKSFIKSESIDSFMNEMKKRQLAMDEIDQIDSEFYKLYIDVKTSMGIASLEYADIQKYPQLETLQQKVQSVMEMTRKLQELDEENKSEVSEKLEKVKEDMKQLQAQKSAASKISKGYASKYNHAQGVFIDNKK</sequence>
<dbReference type="Pfam" id="PF05130">
    <property type="entry name" value="FlgN"/>
    <property type="match status" value="1"/>
</dbReference>
<accession>W8U3X4</accession>
<dbReference type="InterPro" id="IPR007809">
    <property type="entry name" value="FlgN-like"/>
</dbReference>
<dbReference type="InterPro" id="IPR036679">
    <property type="entry name" value="FlgN-like_sf"/>
</dbReference>
<protein>
    <recommendedName>
        <fullName evidence="5">FlgN family protein</fullName>
    </recommendedName>
</protein>
<gene>
    <name evidence="3" type="ORF">EAL2_c03480</name>
</gene>
<dbReference type="KEGG" id="eac:EAL2_c03480"/>
<evidence type="ECO:0000313" key="3">
    <source>
        <dbReference type="EMBL" id="AHM55651.1"/>
    </source>
</evidence>
<keyword evidence="2" id="KW-0175">Coiled coil</keyword>
<organism evidence="3 4">
    <name type="scientific">Peptoclostridium acidaminophilum DSM 3953</name>
    <dbReference type="NCBI Taxonomy" id="1286171"/>
    <lineage>
        <taxon>Bacteria</taxon>
        <taxon>Bacillati</taxon>
        <taxon>Bacillota</taxon>
        <taxon>Clostridia</taxon>
        <taxon>Peptostreptococcales</taxon>
        <taxon>Peptoclostridiaceae</taxon>
        <taxon>Peptoclostridium</taxon>
    </lineage>
</organism>
<dbReference type="Proteomes" id="UP000019591">
    <property type="component" value="Chromosome"/>
</dbReference>
<feature type="coiled-coil region" evidence="2">
    <location>
        <begin position="91"/>
        <end position="143"/>
    </location>
</feature>
<dbReference type="Gene3D" id="1.20.58.300">
    <property type="entry name" value="FlgN-like"/>
    <property type="match status" value="1"/>
</dbReference>
<evidence type="ECO:0000256" key="1">
    <source>
        <dbReference type="ARBA" id="ARBA00022795"/>
    </source>
</evidence>